<keyword evidence="2" id="KW-0812">Transmembrane</keyword>
<feature type="transmembrane region" description="Helical" evidence="2">
    <location>
        <begin position="36"/>
        <end position="57"/>
    </location>
</feature>
<feature type="transmembrane region" description="Helical" evidence="2">
    <location>
        <begin position="7"/>
        <end position="30"/>
    </location>
</feature>
<dbReference type="PROSITE" id="PS51257">
    <property type="entry name" value="PROKAR_LIPOPROTEIN"/>
    <property type="match status" value="1"/>
</dbReference>
<reference evidence="3 4" key="1">
    <citation type="submission" date="2021-01" db="EMBL/GenBank/DDBJ databases">
        <title>Whole genome shotgun sequence of Asanoa siamensis NBRC 107932.</title>
        <authorList>
            <person name="Komaki H."/>
            <person name="Tamura T."/>
        </authorList>
    </citation>
    <scope>NUCLEOTIDE SEQUENCE [LARGE SCALE GENOMIC DNA]</scope>
    <source>
        <strain evidence="3 4">NBRC 107932</strain>
    </source>
</reference>
<proteinExistence type="predicted"/>
<dbReference type="Proteomes" id="UP000604117">
    <property type="component" value="Unassembled WGS sequence"/>
</dbReference>
<name>A0ABQ4CWS9_9ACTN</name>
<keyword evidence="2" id="KW-1133">Transmembrane helix</keyword>
<keyword evidence="4" id="KW-1185">Reference proteome</keyword>
<gene>
    <name evidence="3" type="ORF">Asi02nite_52690</name>
</gene>
<organism evidence="3 4">
    <name type="scientific">Asanoa siamensis</name>
    <dbReference type="NCBI Taxonomy" id="926357"/>
    <lineage>
        <taxon>Bacteria</taxon>
        <taxon>Bacillati</taxon>
        <taxon>Actinomycetota</taxon>
        <taxon>Actinomycetes</taxon>
        <taxon>Micromonosporales</taxon>
        <taxon>Micromonosporaceae</taxon>
        <taxon>Asanoa</taxon>
    </lineage>
</organism>
<evidence type="ECO:0000313" key="3">
    <source>
        <dbReference type="EMBL" id="GIF75751.1"/>
    </source>
</evidence>
<feature type="region of interest" description="Disordered" evidence="1">
    <location>
        <begin position="61"/>
        <end position="126"/>
    </location>
</feature>
<accession>A0ABQ4CWS9</accession>
<keyword evidence="2" id="KW-0472">Membrane</keyword>
<feature type="compositionally biased region" description="Polar residues" evidence="1">
    <location>
        <begin position="100"/>
        <end position="120"/>
    </location>
</feature>
<dbReference type="EMBL" id="BONE01000047">
    <property type="protein sequence ID" value="GIF75751.1"/>
    <property type="molecule type" value="Genomic_DNA"/>
</dbReference>
<dbReference type="RefSeq" id="WP_203716589.1">
    <property type="nucleotide sequence ID" value="NZ_BONE01000047.1"/>
</dbReference>
<evidence type="ECO:0000313" key="4">
    <source>
        <dbReference type="Proteomes" id="UP000604117"/>
    </source>
</evidence>
<protein>
    <submittedName>
        <fullName evidence="3">Uncharacterized protein</fullName>
    </submittedName>
</protein>
<comment type="caution">
    <text evidence="3">The sequence shown here is derived from an EMBL/GenBank/DDBJ whole genome shotgun (WGS) entry which is preliminary data.</text>
</comment>
<evidence type="ECO:0000256" key="1">
    <source>
        <dbReference type="SAM" id="MobiDB-lite"/>
    </source>
</evidence>
<evidence type="ECO:0000256" key="2">
    <source>
        <dbReference type="SAM" id="Phobius"/>
    </source>
</evidence>
<sequence length="126" mass="12684">MGRPLKVIIAVLLIVVGLVGCTAFLTGQGLDRAEKWVSISGTVISVVVGVYGLVLAWQIGSRSGGSQRPGRTRVARTGNAQAHGAGSRANTGLTGRVVADSTTVLGTGDATATQGGSANTGEDHSR</sequence>